<evidence type="ECO:0000313" key="1">
    <source>
        <dbReference type="EMBL" id="MBS3652562.1"/>
    </source>
</evidence>
<evidence type="ECO:0000313" key="2">
    <source>
        <dbReference type="Proteomes" id="UP000680348"/>
    </source>
</evidence>
<protein>
    <recommendedName>
        <fullName evidence="3">ApeA N-terminal domain-containing protein</fullName>
    </recommendedName>
</protein>
<keyword evidence="2" id="KW-1185">Reference proteome</keyword>
<dbReference type="EMBL" id="JAGWCR010000031">
    <property type="protein sequence ID" value="MBS3652562.1"/>
    <property type="molecule type" value="Genomic_DNA"/>
</dbReference>
<reference evidence="1" key="1">
    <citation type="submission" date="2021-04" db="EMBL/GenBank/DDBJ databases">
        <title>Pseudaminobacter soli sp. nov., isolated from paddy soil contaminated by heavy metals.</title>
        <authorList>
            <person name="Zhang K."/>
        </authorList>
    </citation>
    <scope>NUCLEOTIDE SEQUENCE</scope>
    <source>
        <strain evidence="1">19-2017</strain>
    </source>
</reference>
<dbReference type="AlphaFoldDB" id="A0A942I4A3"/>
<accession>A0A942I4A3</accession>
<comment type="caution">
    <text evidence="1">The sequence shown here is derived from an EMBL/GenBank/DDBJ whole genome shotgun (WGS) entry which is preliminary data.</text>
</comment>
<dbReference type="RefSeq" id="WP_188258111.1">
    <property type="nucleotide sequence ID" value="NZ_JABVCF010000031.1"/>
</dbReference>
<gene>
    <name evidence="1" type="ORF">KEU06_28700</name>
</gene>
<evidence type="ECO:0008006" key="3">
    <source>
        <dbReference type="Google" id="ProtNLM"/>
    </source>
</evidence>
<name>A0A942I4A3_9HYPH</name>
<proteinExistence type="predicted"/>
<dbReference type="Proteomes" id="UP000680348">
    <property type="component" value="Unassembled WGS sequence"/>
</dbReference>
<organism evidence="1 2">
    <name type="scientific">Pseudaminobacter soli</name>
    <name type="common">ex Zhang et al. 2022</name>
    <dbReference type="NCBI Taxonomy" id="2831468"/>
    <lineage>
        <taxon>Bacteria</taxon>
        <taxon>Pseudomonadati</taxon>
        <taxon>Pseudomonadota</taxon>
        <taxon>Alphaproteobacteria</taxon>
        <taxon>Hyphomicrobiales</taxon>
        <taxon>Phyllobacteriaceae</taxon>
        <taxon>Pseudaminobacter</taxon>
    </lineage>
</organism>
<sequence>MSQPDFERSVSVKLLHPEHGNAVFSAILERDPHFLHWNRMSLIGNHDDYQRFLPISRSHLEWELYDNPDWPKWGDNQFEQRTFGTATLTHSGRAGGISISADGIQKFAGLSIHRHVETSSISAGKLSAVYTFLQRPPTWYVYRERQTDSLSVRGEWRSVPSLGLKLRLLTTGYRRKDSRVSREVELIEIPGVEIQPVADMPSGAFVTSAENLWFSIRILLMYRFQQSVTPLTEHVCTTEKITTTWHRAEVEPRQGSDPFDSVDFFGRVDDYLAQAAARLATCPDQRGLLHAAAWGYAASFSTTVLDAQLTDRVEAIERLVAVYEMTSGLDRDRVSREKWKPIKSALKKAVDDCNIDEELAGHIKRGLASSPPLTLQERIERMAAGYSNQWNKDDRDLLEALDNMIAARNAIVHGRLVDDIDRLAMARLRAQVIFEKLFMSFVGCLEYQSSGYTRSRIVAYERRLAGIDQE</sequence>